<proteinExistence type="predicted"/>
<evidence type="ECO:0000313" key="1">
    <source>
        <dbReference type="EMBL" id="PRF53742.1"/>
    </source>
</evidence>
<dbReference type="AlphaFoldDB" id="A0A2S9M9F4"/>
<sequence>MEADFAMFWRDSVYGEQSEGLLFGECKTYGKFEAKDIDRMRMLAETFPGAILVFSTLREALTAKEIVTCSPRLVR</sequence>
<evidence type="ECO:0008006" key="3">
    <source>
        <dbReference type="Google" id="ProtNLM"/>
    </source>
</evidence>
<gene>
    <name evidence="1" type="ORF">C6Q15_29440</name>
</gene>
<name>A0A2S9M9F4_9BURK</name>
<accession>A0A2S9M9F4</accession>
<comment type="caution">
    <text evidence="1">The sequence shown here is derived from an EMBL/GenBank/DDBJ whole genome shotgun (WGS) entry which is preliminary data.</text>
</comment>
<dbReference type="Proteomes" id="UP000238982">
    <property type="component" value="Unassembled WGS sequence"/>
</dbReference>
<dbReference type="EMBL" id="PVGH01000110">
    <property type="protein sequence ID" value="PRF53742.1"/>
    <property type="molecule type" value="Genomic_DNA"/>
</dbReference>
<organism evidence="1 2">
    <name type="scientific">Burkholderia multivorans</name>
    <dbReference type="NCBI Taxonomy" id="87883"/>
    <lineage>
        <taxon>Bacteria</taxon>
        <taxon>Pseudomonadati</taxon>
        <taxon>Pseudomonadota</taxon>
        <taxon>Betaproteobacteria</taxon>
        <taxon>Burkholderiales</taxon>
        <taxon>Burkholderiaceae</taxon>
        <taxon>Burkholderia</taxon>
        <taxon>Burkholderia cepacia complex</taxon>
    </lineage>
</organism>
<reference evidence="1 2" key="1">
    <citation type="submission" date="2018-03" db="EMBL/GenBank/DDBJ databases">
        <authorList>
            <person name="Keele B.F."/>
        </authorList>
    </citation>
    <scope>NUCLEOTIDE SEQUENCE [LARGE SCALE GENOMIC DNA]</scope>
    <source>
        <strain evidence="1 2">AU19729</strain>
    </source>
</reference>
<protein>
    <recommendedName>
        <fullName evidence="3">DUF234 domain-containing protein</fullName>
    </recommendedName>
</protein>
<evidence type="ECO:0000313" key="2">
    <source>
        <dbReference type="Proteomes" id="UP000238982"/>
    </source>
</evidence>